<protein>
    <submittedName>
        <fullName evidence="2">Putative N-acetyltransferase YhbS</fullName>
    </submittedName>
</protein>
<dbReference type="RefSeq" id="WP_179702415.1">
    <property type="nucleotide sequence ID" value="NZ_BAAAHA010000002.1"/>
</dbReference>
<keyword evidence="3" id="KW-1185">Reference proteome</keyword>
<dbReference type="InterPro" id="IPR051554">
    <property type="entry name" value="Acetyltransferase_Eis"/>
</dbReference>
<dbReference type="Pfam" id="PF13527">
    <property type="entry name" value="Acetyltransf_9"/>
    <property type="match status" value="1"/>
</dbReference>
<reference evidence="2 3" key="1">
    <citation type="submission" date="2020-07" db="EMBL/GenBank/DDBJ databases">
        <title>Sequencing the genomes of 1000 actinobacteria strains.</title>
        <authorList>
            <person name="Klenk H.-P."/>
        </authorList>
    </citation>
    <scope>NUCLEOTIDE SEQUENCE [LARGE SCALE GENOMIC DNA]</scope>
    <source>
        <strain evidence="2 3">DSM 15166</strain>
    </source>
</reference>
<dbReference type="GO" id="GO:0030649">
    <property type="term" value="P:aminoglycoside antibiotic catabolic process"/>
    <property type="evidence" value="ECO:0007669"/>
    <property type="project" value="TreeGrafter"/>
</dbReference>
<dbReference type="GO" id="GO:0034069">
    <property type="term" value="F:aminoglycoside N-acetyltransferase activity"/>
    <property type="evidence" value="ECO:0007669"/>
    <property type="project" value="TreeGrafter"/>
</dbReference>
<organism evidence="2 3">
    <name type="scientific">Leifsonia naganoensis</name>
    <dbReference type="NCBI Taxonomy" id="150025"/>
    <lineage>
        <taxon>Bacteria</taxon>
        <taxon>Bacillati</taxon>
        <taxon>Actinomycetota</taxon>
        <taxon>Actinomycetes</taxon>
        <taxon>Micrococcales</taxon>
        <taxon>Microbacteriaceae</taxon>
        <taxon>Leifsonia</taxon>
    </lineage>
</organism>
<dbReference type="PANTHER" id="PTHR37817:SF1">
    <property type="entry name" value="N-ACETYLTRANSFERASE EIS"/>
    <property type="match status" value="1"/>
</dbReference>
<proteinExistence type="predicted"/>
<dbReference type="Proteomes" id="UP000521075">
    <property type="component" value="Unassembled WGS sequence"/>
</dbReference>
<dbReference type="PANTHER" id="PTHR37817">
    <property type="entry name" value="N-ACETYLTRANSFERASE EIS"/>
    <property type="match status" value="1"/>
</dbReference>
<dbReference type="Gene3D" id="3.40.630.30">
    <property type="match status" value="1"/>
</dbReference>
<keyword evidence="2" id="KW-0808">Transferase</keyword>
<name>A0A853DW55_9MICO</name>
<dbReference type="AlphaFoldDB" id="A0A853DW55"/>
<dbReference type="CDD" id="cd04301">
    <property type="entry name" value="NAT_SF"/>
    <property type="match status" value="1"/>
</dbReference>
<dbReference type="InterPro" id="IPR016181">
    <property type="entry name" value="Acyl_CoA_acyltransferase"/>
</dbReference>
<dbReference type="PROSITE" id="PS51186">
    <property type="entry name" value="GNAT"/>
    <property type="match status" value="1"/>
</dbReference>
<dbReference type="InterPro" id="IPR000182">
    <property type="entry name" value="GNAT_dom"/>
</dbReference>
<sequence>MTEIRVATAVDEPGILAVWDEAFGEPGMAPRWRLDPNRRSWTLVAADGADVLGAVALVDQRRRSANGRIAPVLGLANVGVAVRARGRGLARAMTDASVAFARRAGYDWSLLFTGTPGVYAPSGYEPFGQRRRRVGALRTNTEAAGRPARLRAGGAELLVAPGIAALHDRDTDRPLTAVRDALGWRRALSWYAGCRIHLLDGPDGTPAAYAVTRVGDEPALLEAAGDRAALAALGHVIRDELVRAGAATVSIEVPTGAPYDDLVAQLVADPVPVPDGTGMFHPLDADAATVRATLDHPRAFHWTGDYL</sequence>
<dbReference type="SUPFAM" id="SSF55729">
    <property type="entry name" value="Acyl-CoA N-acyltransferases (Nat)"/>
    <property type="match status" value="1"/>
</dbReference>
<feature type="domain" description="N-acetyltransferase" evidence="1">
    <location>
        <begin position="2"/>
        <end position="144"/>
    </location>
</feature>
<dbReference type="EMBL" id="JACCHJ010000001">
    <property type="protein sequence ID" value="NYK12183.1"/>
    <property type="molecule type" value="Genomic_DNA"/>
</dbReference>
<accession>A0A853DW55</accession>
<gene>
    <name evidence="2" type="ORF">HNR14_004064</name>
</gene>
<evidence type="ECO:0000313" key="3">
    <source>
        <dbReference type="Proteomes" id="UP000521075"/>
    </source>
</evidence>
<comment type="caution">
    <text evidence="2">The sequence shown here is derived from an EMBL/GenBank/DDBJ whole genome shotgun (WGS) entry which is preliminary data.</text>
</comment>
<evidence type="ECO:0000259" key="1">
    <source>
        <dbReference type="PROSITE" id="PS51186"/>
    </source>
</evidence>
<evidence type="ECO:0000313" key="2">
    <source>
        <dbReference type="EMBL" id="NYK12183.1"/>
    </source>
</evidence>